<gene>
    <name evidence="1" type="ORF">C3920_05320</name>
</gene>
<evidence type="ECO:0000313" key="2">
    <source>
        <dbReference type="Proteomes" id="UP000248116"/>
    </source>
</evidence>
<sequence>MLSPPFPVMGEHVAHEVRQHRDLNAPGWGMFMRRCIAIDERWPEKMVMQHATALRVVRTLANGRGVCGRFPDYPTVAVPTFFWPGKRSLGKISWNYRKMRTGATALP</sequence>
<reference evidence="1 2" key="1">
    <citation type="submission" date="2018-02" db="EMBL/GenBank/DDBJ databases">
        <authorList>
            <person name="Skraban J."/>
            <person name="Trcek J."/>
        </authorList>
    </citation>
    <scope>NUCLEOTIDE SEQUENCE [LARGE SCALE GENOMIC DNA]</scope>
    <source>
        <strain evidence="1 2">AV446</strain>
    </source>
</reference>
<organism evidence="1 2">
    <name type="scientific">Novacetimonas pomaceti</name>
    <dbReference type="NCBI Taxonomy" id="2021998"/>
    <lineage>
        <taxon>Bacteria</taxon>
        <taxon>Pseudomonadati</taxon>
        <taxon>Pseudomonadota</taxon>
        <taxon>Alphaproteobacteria</taxon>
        <taxon>Acetobacterales</taxon>
        <taxon>Acetobacteraceae</taxon>
        <taxon>Novacetimonas</taxon>
    </lineage>
</organism>
<comment type="caution">
    <text evidence="1">The sequence shown here is derived from an EMBL/GenBank/DDBJ whole genome shotgun (WGS) entry which is preliminary data.</text>
</comment>
<dbReference type="EMBL" id="PRCW01000039">
    <property type="protein sequence ID" value="PYD48352.1"/>
    <property type="molecule type" value="Genomic_DNA"/>
</dbReference>
<protein>
    <submittedName>
        <fullName evidence="1">Uncharacterized protein</fullName>
    </submittedName>
</protein>
<accession>A0ABX5P3M9</accession>
<dbReference type="Proteomes" id="UP000248116">
    <property type="component" value="Unassembled WGS sequence"/>
</dbReference>
<evidence type="ECO:0000313" key="1">
    <source>
        <dbReference type="EMBL" id="PYD48352.1"/>
    </source>
</evidence>
<proteinExistence type="predicted"/>
<name>A0ABX5P3M9_9PROT</name>
<keyword evidence="2" id="KW-1185">Reference proteome</keyword>